<gene>
    <name evidence="1" type="primary">cofC</name>
    <name evidence="1" type="ORF">Pla22_06910</name>
</gene>
<protein>
    <submittedName>
        <fullName evidence="1">2-phospho-L-lactate guanylyltransferase</fullName>
        <ecNumber evidence="1">2.7.7.68</ecNumber>
    </submittedName>
</protein>
<dbReference type="PANTHER" id="PTHR36529:SF1">
    <property type="entry name" value="GLYCOSYLTRANSFERASE"/>
    <property type="match status" value="1"/>
</dbReference>
<dbReference type="Pfam" id="PF09837">
    <property type="entry name" value="DUF2064"/>
    <property type="match status" value="1"/>
</dbReference>
<evidence type="ECO:0000313" key="1">
    <source>
        <dbReference type="EMBL" id="TWT53063.1"/>
    </source>
</evidence>
<dbReference type="GO" id="GO:0043814">
    <property type="term" value="F:phospholactate guanylyltransferase activity"/>
    <property type="evidence" value="ECO:0007669"/>
    <property type="project" value="UniProtKB-EC"/>
</dbReference>
<dbReference type="Gene3D" id="3.90.550.10">
    <property type="entry name" value="Spore Coat Polysaccharide Biosynthesis Protein SpsA, Chain A"/>
    <property type="match status" value="1"/>
</dbReference>
<dbReference type="InterPro" id="IPR018641">
    <property type="entry name" value="Trfase_1_rSAM/seldom-assoc"/>
</dbReference>
<keyword evidence="2" id="KW-1185">Reference proteome</keyword>
<name>A0A5C5WSK6_9BACT</name>
<dbReference type="PANTHER" id="PTHR36529">
    <property type="entry name" value="SLL1095 PROTEIN"/>
    <property type="match status" value="1"/>
</dbReference>
<dbReference type="OrthoDB" id="9810303at2"/>
<dbReference type="EC" id="2.7.7.68" evidence="1"/>
<evidence type="ECO:0000313" key="2">
    <source>
        <dbReference type="Proteomes" id="UP000316598"/>
    </source>
</evidence>
<dbReference type="InterPro" id="IPR029044">
    <property type="entry name" value="Nucleotide-diphossugar_trans"/>
</dbReference>
<reference evidence="1 2" key="1">
    <citation type="submission" date="2019-02" db="EMBL/GenBank/DDBJ databases">
        <title>Deep-cultivation of Planctomycetes and their phenomic and genomic characterization uncovers novel biology.</title>
        <authorList>
            <person name="Wiegand S."/>
            <person name="Jogler M."/>
            <person name="Boedeker C."/>
            <person name="Pinto D."/>
            <person name="Vollmers J."/>
            <person name="Rivas-Marin E."/>
            <person name="Kohn T."/>
            <person name="Peeters S.H."/>
            <person name="Heuer A."/>
            <person name="Rast P."/>
            <person name="Oberbeckmann S."/>
            <person name="Bunk B."/>
            <person name="Jeske O."/>
            <person name="Meyerdierks A."/>
            <person name="Storesund J.E."/>
            <person name="Kallscheuer N."/>
            <person name="Luecker S."/>
            <person name="Lage O.M."/>
            <person name="Pohl T."/>
            <person name="Merkel B.J."/>
            <person name="Hornburger P."/>
            <person name="Mueller R.-W."/>
            <person name="Bruemmer F."/>
            <person name="Labrenz M."/>
            <person name="Spormann A.M."/>
            <person name="Op Den Camp H."/>
            <person name="Overmann J."/>
            <person name="Amann R."/>
            <person name="Jetten M.S.M."/>
            <person name="Mascher T."/>
            <person name="Medema M.H."/>
            <person name="Devos D.P."/>
            <person name="Kaster A.-K."/>
            <person name="Ovreas L."/>
            <person name="Rohde M."/>
            <person name="Galperin M.Y."/>
            <person name="Jogler C."/>
        </authorList>
    </citation>
    <scope>NUCLEOTIDE SEQUENCE [LARGE SCALE GENOMIC DNA]</scope>
    <source>
        <strain evidence="1 2">Pla22</strain>
    </source>
</reference>
<proteinExistence type="predicted"/>
<keyword evidence="1" id="KW-0548">Nucleotidyltransferase</keyword>
<dbReference type="NCBIfam" id="TIGR04282">
    <property type="entry name" value="glyco_like_cofC"/>
    <property type="match status" value="1"/>
</dbReference>
<dbReference type="AlphaFoldDB" id="A0A5C5WSK6"/>
<comment type="caution">
    <text evidence="1">The sequence shown here is derived from an EMBL/GenBank/DDBJ whole genome shotgun (WGS) entry which is preliminary data.</text>
</comment>
<dbReference type="SUPFAM" id="SSF53448">
    <property type="entry name" value="Nucleotide-diphospho-sugar transferases"/>
    <property type="match status" value="1"/>
</dbReference>
<keyword evidence="1" id="KW-0808">Transferase</keyword>
<dbReference type="Proteomes" id="UP000316598">
    <property type="component" value="Unassembled WGS sequence"/>
</dbReference>
<accession>A0A5C5WSK6</accession>
<sequence>MMKYWNPGDVKTRLGSSIGYQQAAHLHRTFVGHLCQQLAKTAGLRELVVWPPEQIPLVSQQLAQWQSESWNIRVQVDGDLGQRMARWIEDTLAHCEVAILIGADCPVLSHDDISTAISMLQANDVVLGPAADGGYYLVGIRGPWKDQMNRLFENMTWSQGDVFQTTERRITEIGLKMGQLPIREDIDTNAELSRLRNELTISDNPTDRTLSRQIDLILNTDAEDNTISSLPIASE</sequence>
<organism evidence="1 2">
    <name type="scientific">Rubripirellula amarantea</name>
    <dbReference type="NCBI Taxonomy" id="2527999"/>
    <lineage>
        <taxon>Bacteria</taxon>
        <taxon>Pseudomonadati</taxon>
        <taxon>Planctomycetota</taxon>
        <taxon>Planctomycetia</taxon>
        <taxon>Pirellulales</taxon>
        <taxon>Pirellulaceae</taxon>
        <taxon>Rubripirellula</taxon>
    </lineage>
</organism>
<dbReference type="EMBL" id="SJPI01000001">
    <property type="protein sequence ID" value="TWT53063.1"/>
    <property type="molecule type" value="Genomic_DNA"/>
</dbReference>